<keyword evidence="3" id="KW-1185">Reference proteome</keyword>
<protein>
    <submittedName>
        <fullName evidence="2">Uncharacterized protein</fullName>
    </submittedName>
</protein>
<accession>T1L4Q5</accession>
<reference evidence="3" key="1">
    <citation type="submission" date="2011-08" db="EMBL/GenBank/DDBJ databases">
        <authorList>
            <person name="Rombauts S."/>
        </authorList>
    </citation>
    <scope>NUCLEOTIDE SEQUENCE</scope>
    <source>
        <strain evidence="3">London</strain>
    </source>
</reference>
<dbReference type="EnsemblMetazoa" id="tetur40g00070.1">
    <property type="protein sequence ID" value="tetur40g00070.1"/>
    <property type="gene ID" value="tetur40g00070"/>
</dbReference>
<evidence type="ECO:0000313" key="2">
    <source>
        <dbReference type="EnsemblMetazoa" id="tetur40g00070.1"/>
    </source>
</evidence>
<reference evidence="2" key="2">
    <citation type="submission" date="2015-06" db="UniProtKB">
        <authorList>
            <consortium name="EnsemblMetazoa"/>
        </authorList>
    </citation>
    <scope>IDENTIFICATION</scope>
</reference>
<evidence type="ECO:0000256" key="1">
    <source>
        <dbReference type="SAM" id="Phobius"/>
    </source>
</evidence>
<evidence type="ECO:0000313" key="3">
    <source>
        <dbReference type="Proteomes" id="UP000015104"/>
    </source>
</evidence>
<feature type="transmembrane region" description="Helical" evidence="1">
    <location>
        <begin position="12"/>
        <end position="30"/>
    </location>
</feature>
<dbReference type="EMBL" id="CAEY01001160">
    <property type="status" value="NOT_ANNOTATED_CDS"/>
    <property type="molecule type" value="Genomic_DNA"/>
</dbReference>
<dbReference type="Proteomes" id="UP000015104">
    <property type="component" value="Unassembled WGS sequence"/>
</dbReference>
<dbReference type="AlphaFoldDB" id="T1L4Q5"/>
<keyword evidence="1" id="KW-0812">Transmembrane</keyword>
<sequence length="55" mass="5962">MISYQVTNQVTLIIIAIVFILSTGNNVIVVQSTDKISLHGDILLGGIFPIHQKAN</sequence>
<dbReference type="HOGENOM" id="CLU_3034967_0_0_1"/>
<proteinExistence type="predicted"/>
<keyword evidence="1" id="KW-0472">Membrane</keyword>
<organism evidence="2 3">
    <name type="scientific">Tetranychus urticae</name>
    <name type="common">Two-spotted spider mite</name>
    <dbReference type="NCBI Taxonomy" id="32264"/>
    <lineage>
        <taxon>Eukaryota</taxon>
        <taxon>Metazoa</taxon>
        <taxon>Ecdysozoa</taxon>
        <taxon>Arthropoda</taxon>
        <taxon>Chelicerata</taxon>
        <taxon>Arachnida</taxon>
        <taxon>Acari</taxon>
        <taxon>Acariformes</taxon>
        <taxon>Trombidiformes</taxon>
        <taxon>Prostigmata</taxon>
        <taxon>Eleutherengona</taxon>
        <taxon>Raphignathae</taxon>
        <taxon>Tetranychoidea</taxon>
        <taxon>Tetranychidae</taxon>
        <taxon>Tetranychus</taxon>
    </lineage>
</organism>
<name>T1L4Q5_TETUR</name>
<keyword evidence="1" id="KW-1133">Transmembrane helix</keyword>